<evidence type="ECO:0000313" key="6">
    <source>
        <dbReference type="EMBL" id="MBA6413302.1"/>
    </source>
</evidence>
<evidence type="ECO:0000313" key="7">
    <source>
        <dbReference type="Proteomes" id="UP000539350"/>
    </source>
</evidence>
<keyword evidence="2 5" id="KW-0479">Metal-binding</keyword>
<keyword evidence="4 5" id="KW-0408">Iron</keyword>
<dbReference type="PANTHER" id="PTHR10543:SF89">
    <property type="entry name" value="CAROTENOID 9,10(9',10')-CLEAVAGE DIOXYGENASE 1"/>
    <property type="match status" value="1"/>
</dbReference>
<dbReference type="GO" id="GO:0046872">
    <property type="term" value="F:metal ion binding"/>
    <property type="evidence" value="ECO:0007669"/>
    <property type="project" value="UniProtKB-KW"/>
</dbReference>
<comment type="similarity">
    <text evidence="1">Belongs to the carotenoid oxygenase family.</text>
</comment>
<evidence type="ECO:0000256" key="5">
    <source>
        <dbReference type="PIRSR" id="PIRSR604294-1"/>
    </source>
</evidence>
<dbReference type="Proteomes" id="UP000539350">
    <property type="component" value="Unassembled WGS sequence"/>
</dbReference>
<feature type="binding site" evidence="5">
    <location>
        <position position="193"/>
    </location>
    <ligand>
        <name>Fe cation</name>
        <dbReference type="ChEBI" id="CHEBI:24875"/>
        <note>catalytic</note>
    </ligand>
</feature>
<dbReference type="GO" id="GO:0016121">
    <property type="term" value="P:carotene catabolic process"/>
    <property type="evidence" value="ECO:0007669"/>
    <property type="project" value="TreeGrafter"/>
</dbReference>
<dbReference type="AlphaFoldDB" id="A0A7W2YJP9"/>
<evidence type="ECO:0000256" key="3">
    <source>
        <dbReference type="ARBA" id="ARBA00023002"/>
    </source>
</evidence>
<evidence type="ECO:0000256" key="4">
    <source>
        <dbReference type="ARBA" id="ARBA00023004"/>
    </source>
</evidence>
<name>A0A7W2YJP9_9GAMM</name>
<dbReference type="RefSeq" id="WP_182172269.1">
    <property type="nucleotide sequence ID" value="NZ_JACFXU010000014.1"/>
</dbReference>
<feature type="binding site" evidence="5">
    <location>
        <position position="306"/>
    </location>
    <ligand>
        <name>Fe cation</name>
        <dbReference type="ChEBI" id="CHEBI:24875"/>
        <note>catalytic</note>
    </ligand>
</feature>
<comment type="caution">
    <text evidence="6">The sequence shown here is derived from an EMBL/GenBank/DDBJ whole genome shotgun (WGS) entry which is preliminary data.</text>
</comment>
<comment type="cofactor">
    <cofactor evidence="5">
        <name>Fe(2+)</name>
        <dbReference type="ChEBI" id="CHEBI:29033"/>
    </cofactor>
    <text evidence="5">Binds 1 Fe(2+) ion per subunit.</text>
</comment>
<dbReference type="PANTHER" id="PTHR10543">
    <property type="entry name" value="BETA-CAROTENE DIOXYGENASE"/>
    <property type="match status" value="1"/>
</dbReference>
<keyword evidence="3" id="KW-0560">Oxidoreductase</keyword>
<evidence type="ECO:0000256" key="2">
    <source>
        <dbReference type="ARBA" id="ARBA00022723"/>
    </source>
</evidence>
<dbReference type="EMBL" id="JACFXU010000014">
    <property type="protein sequence ID" value="MBA6413302.1"/>
    <property type="molecule type" value="Genomic_DNA"/>
</dbReference>
<organism evidence="6 7">
    <name type="scientific">Sediminihaliea albiluteola</name>
    <dbReference type="NCBI Taxonomy" id="2758564"/>
    <lineage>
        <taxon>Bacteria</taxon>
        <taxon>Pseudomonadati</taxon>
        <taxon>Pseudomonadota</taxon>
        <taxon>Gammaproteobacteria</taxon>
        <taxon>Cellvibrionales</taxon>
        <taxon>Halieaceae</taxon>
        <taxon>Sediminihaliea</taxon>
    </lineage>
</organism>
<gene>
    <name evidence="6" type="ORF">H2508_09290</name>
</gene>
<accession>A0A7W2YJP9</accession>
<feature type="binding site" evidence="5">
    <location>
        <position position="241"/>
    </location>
    <ligand>
        <name>Fe cation</name>
        <dbReference type="ChEBI" id="CHEBI:24875"/>
        <note>catalytic</note>
    </ligand>
</feature>
<proteinExistence type="inferred from homology"/>
<evidence type="ECO:0000256" key="1">
    <source>
        <dbReference type="ARBA" id="ARBA00006787"/>
    </source>
</evidence>
<keyword evidence="7" id="KW-1185">Reference proteome</keyword>
<protein>
    <submittedName>
        <fullName evidence="6">Carotenoid oxygenase family protein</fullName>
    </submittedName>
</protein>
<reference evidence="6 7" key="1">
    <citation type="submission" date="2020-07" db="EMBL/GenBank/DDBJ databases">
        <title>Halieaceae bacterium, F7430, whole genome shotgun sequencing project.</title>
        <authorList>
            <person name="Jiang S."/>
            <person name="Liu Z.W."/>
            <person name="Du Z.J."/>
        </authorList>
    </citation>
    <scope>NUCLEOTIDE SEQUENCE [LARGE SCALE GENOMIC DNA]</scope>
    <source>
        <strain evidence="6 7">F7430</strain>
    </source>
</reference>
<dbReference type="GO" id="GO:0010436">
    <property type="term" value="F:carotenoid dioxygenase activity"/>
    <property type="evidence" value="ECO:0007669"/>
    <property type="project" value="TreeGrafter"/>
</dbReference>
<sequence length="507" mass="57539">MQSLRNITEFPSVELCIGGVTEFADTQPWIYGLDNPYLHGVYAPTVNELDVSGLAVEGELPKDLSGAYFRNGPNPIHQPKNRYHPFDGDGMIHGVYFRDGTATYRNRYVDTLALRKELADGFSVSPGVMGPFDYNLSPFGIKDTSNTDVFFYNGDLMSLWYNAGDPYRVDAGDLSTKGYFDLSARPQRRMSAHSKVDMNSGELLFFDYGDQPPYMTYGVANARGELQHEVEIELPGPRLPHDIGVSRNYTILHDLPFFHDVNVLRQHGYRVLTFHRDIPTRFGIIPRHGTGQEVRWFECEPCYILHTSNCWEEGDWLIMDGCRSTNPMPQAQPGEGELASMLAYMRLEANNYRWRFNLRTGEVREGDIDDLNTEFNKTNPLYMGIKSRYAYHQRIPLHHEGGYTLRFTGLVKYDNESGRRWQWDYGKGVFGNEAVYAPRIGATSDSAEDDGYVITLTTDSNTWQSYCLVFDAADIEAGPVAKVKLPHRVPFGFHAAWAPGEDLYAIS</sequence>
<feature type="binding site" evidence="5">
    <location>
        <position position="494"/>
    </location>
    <ligand>
        <name>Fe cation</name>
        <dbReference type="ChEBI" id="CHEBI:24875"/>
        <note>catalytic</note>
    </ligand>
</feature>
<dbReference type="Pfam" id="PF03055">
    <property type="entry name" value="RPE65"/>
    <property type="match status" value="1"/>
</dbReference>
<dbReference type="InterPro" id="IPR004294">
    <property type="entry name" value="Carotenoid_Oase"/>
</dbReference>